<feature type="transmembrane region" description="Helical" evidence="1">
    <location>
        <begin position="80"/>
        <end position="98"/>
    </location>
</feature>
<name>A0A7S3YP05_9EUKA</name>
<gene>
    <name evidence="2" type="ORF">LGLO00237_LOCUS9013</name>
</gene>
<keyword evidence="1" id="KW-0812">Transmembrane</keyword>
<feature type="transmembrane region" description="Helical" evidence="1">
    <location>
        <begin position="263"/>
        <end position="284"/>
    </location>
</feature>
<reference evidence="2" key="1">
    <citation type="submission" date="2021-01" db="EMBL/GenBank/DDBJ databases">
        <authorList>
            <person name="Corre E."/>
            <person name="Pelletier E."/>
            <person name="Niang G."/>
            <person name="Scheremetjew M."/>
            <person name="Finn R."/>
            <person name="Kale V."/>
            <person name="Holt S."/>
            <person name="Cochrane G."/>
            <person name="Meng A."/>
            <person name="Brown T."/>
            <person name="Cohen L."/>
        </authorList>
    </citation>
    <scope>NUCLEOTIDE SEQUENCE</scope>
    <source>
        <strain evidence="2">CCCM811</strain>
    </source>
</reference>
<feature type="transmembrane region" description="Helical" evidence="1">
    <location>
        <begin position="110"/>
        <end position="133"/>
    </location>
</feature>
<keyword evidence="1" id="KW-1133">Transmembrane helix</keyword>
<evidence type="ECO:0000313" key="2">
    <source>
        <dbReference type="EMBL" id="CAE0657445.1"/>
    </source>
</evidence>
<keyword evidence="1" id="KW-0472">Membrane</keyword>
<sequence>MSDATEEGFIKIEHEEDMDPEEDVGPVIRKAPVVESPKSMEAERMAKGFIEKLENSALVPDPLKPHVKELKSVVPPLSKLVRLFLLLCQMLYTLWANIYGEVKANHAEDYLPAAVGLVMVFYGGSFTYLIAAIEAYHLSGWEKTKKCYSELYRNYSNVVEADAADDRKLQEKDGAEGKTPEEMMSDEDYLNHKLDLVLKVISPQQAFDAAAAILAGFFAIVATLKYGAAASITLGVAMGFMFEKAVKLVCQRDVQYLFGEHRAWASPVLSALCCIAGVTLSSVMGETAFVLYSALKGSDFVVHACKDLVPRESTEQVDSDTDMACVLAKLVLAVLGFVKQVAWGYGVWFPLNLVVSPFLIADWVLGAAVVW</sequence>
<accession>A0A7S3YP05</accession>
<dbReference type="AlphaFoldDB" id="A0A7S3YP05"/>
<protein>
    <submittedName>
        <fullName evidence="2">Uncharacterized protein</fullName>
    </submittedName>
</protein>
<feature type="transmembrane region" description="Helical" evidence="1">
    <location>
        <begin position="347"/>
        <end position="370"/>
    </location>
</feature>
<dbReference type="EMBL" id="HBIV01012128">
    <property type="protein sequence ID" value="CAE0657445.1"/>
    <property type="molecule type" value="Transcribed_RNA"/>
</dbReference>
<evidence type="ECO:0000256" key="1">
    <source>
        <dbReference type="SAM" id="Phobius"/>
    </source>
</evidence>
<proteinExistence type="predicted"/>
<organism evidence="2">
    <name type="scientific">Lotharella globosa</name>
    <dbReference type="NCBI Taxonomy" id="91324"/>
    <lineage>
        <taxon>Eukaryota</taxon>
        <taxon>Sar</taxon>
        <taxon>Rhizaria</taxon>
        <taxon>Cercozoa</taxon>
        <taxon>Chlorarachniophyceae</taxon>
        <taxon>Lotharella</taxon>
    </lineage>
</organism>
<feature type="transmembrane region" description="Helical" evidence="1">
    <location>
        <begin position="209"/>
        <end position="242"/>
    </location>
</feature>